<organism evidence="2 3">
    <name type="scientific">Macrococcus lamae</name>
    <dbReference type="NCBI Taxonomy" id="198484"/>
    <lineage>
        <taxon>Bacteria</taxon>
        <taxon>Bacillati</taxon>
        <taxon>Bacillota</taxon>
        <taxon>Bacilli</taxon>
        <taxon>Bacillales</taxon>
        <taxon>Staphylococcaceae</taxon>
        <taxon>Macrococcus</taxon>
    </lineage>
</organism>
<protein>
    <submittedName>
        <fullName evidence="2">Class I SAM-dependent methyltransferase</fullName>
    </submittedName>
</protein>
<dbReference type="Pfam" id="PF08241">
    <property type="entry name" value="Methyltransf_11"/>
    <property type="match status" value="1"/>
</dbReference>
<dbReference type="AlphaFoldDB" id="A0A4R6BUI3"/>
<dbReference type="SUPFAM" id="SSF53335">
    <property type="entry name" value="S-adenosyl-L-methionine-dependent methyltransferases"/>
    <property type="match status" value="1"/>
</dbReference>
<proteinExistence type="predicted"/>
<dbReference type="CDD" id="cd02440">
    <property type="entry name" value="AdoMet_MTases"/>
    <property type="match status" value="1"/>
</dbReference>
<sequence length="247" mass="28332">MANNYYDDRTIFDRYGEMQRSQKGLEAAGEWEAFKKMIPDLKGAHVLDLGCGYGWHCEYAVAEGAEHVVGVDISEKMIERAKQQPNADKITYIQGSLDDLEGLNFETHEFDVVMSSLALHYLPSFSEVVEEVKQVLTINGTFVFSVEHPIFTAHGSQDWIYDDAGNKVSWPVDNYHREGERQTNFLGESVTKYHKTMAHYLSVLIEHNFVIKGIDEPIPSERLIDENPDMKDELRRPMMLIISARRK</sequence>
<dbReference type="InterPro" id="IPR029063">
    <property type="entry name" value="SAM-dependent_MTases_sf"/>
</dbReference>
<dbReference type="GO" id="GO:0032259">
    <property type="term" value="P:methylation"/>
    <property type="evidence" value="ECO:0007669"/>
    <property type="project" value="UniProtKB-KW"/>
</dbReference>
<feature type="domain" description="Methyltransferase type 11" evidence="1">
    <location>
        <begin position="47"/>
        <end position="144"/>
    </location>
</feature>
<dbReference type="GO" id="GO:0008757">
    <property type="term" value="F:S-adenosylmethionine-dependent methyltransferase activity"/>
    <property type="evidence" value="ECO:0007669"/>
    <property type="project" value="InterPro"/>
</dbReference>
<evidence type="ECO:0000313" key="3">
    <source>
        <dbReference type="Proteomes" id="UP000294802"/>
    </source>
</evidence>
<keyword evidence="3" id="KW-1185">Reference proteome</keyword>
<dbReference type="OrthoDB" id="9791837at2"/>
<dbReference type="Gene3D" id="3.40.50.150">
    <property type="entry name" value="Vaccinia Virus protein VP39"/>
    <property type="match status" value="1"/>
</dbReference>
<comment type="caution">
    <text evidence="2">The sequence shown here is derived from an EMBL/GenBank/DDBJ whole genome shotgun (WGS) entry which is preliminary data.</text>
</comment>
<reference evidence="2 3" key="1">
    <citation type="submission" date="2019-01" db="EMBL/GenBank/DDBJ databases">
        <title>Draft genome sequences of the type strains of six Macrococcus species.</title>
        <authorList>
            <person name="Mazhar S."/>
            <person name="Altermann E."/>
            <person name="Hill C."/>
            <person name="Mcauliffe O."/>
        </authorList>
    </citation>
    <scope>NUCLEOTIDE SEQUENCE [LARGE SCALE GENOMIC DNA]</scope>
    <source>
        <strain evidence="2 3">CCM4815</strain>
    </source>
</reference>
<dbReference type="EMBL" id="SCWB01000007">
    <property type="protein sequence ID" value="TDM11962.1"/>
    <property type="molecule type" value="Genomic_DNA"/>
</dbReference>
<name>A0A4R6BUI3_9STAP</name>
<dbReference type="Proteomes" id="UP000294802">
    <property type="component" value="Unassembled WGS sequence"/>
</dbReference>
<dbReference type="RefSeq" id="WP_133443612.1">
    <property type="nucleotide sequence ID" value="NZ_SCWB01000007.1"/>
</dbReference>
<keyword evidence="2" id="KW-0489">Methyltransferase</keyword>
<keyword evidence="2" id="KW-0808">Transferase</keyword>
<accession>A0A4R6BUI3</accession>
<gene>
    <name evidence="2" type="ORF">ERX29_05055</name>
</gene>
<dbReference type="InterPro" id="IPR013216">
    <property type="entry name" value="Methyltransf_11"/>
</dbReference>
<dbReference type="PANTHER" id="PTHR43861:SF1">
    <property type="entry name" value="TRANS-ACONITATE 2-METHYLTRANSFERASE"/>
    <property type="match status" value="1"/>
</dbReference>
<evidence type="ECO:0000313" key="2">
    <source>
        <dbReference type="EMBL" id="TDM11962.1"/>
    </source>
</evidence>
<evidence type="ECO:0000259" key="1">
    <source>
        <dbReference type="Pfam" id="PF08241"/>
    </source>
</evidence>
<dbReference type="PANTHER" id="PTHR43861">
    <property type="entry name" value="TRANS-ACONITATE 2-METHYLTRANSFERASE-RELATED"/>
    <property type="match status" value="1"/>
</dbReference>